<dbReference type="AlphaFoldDB" id="A0A9X1S6U6"/>
<dbReference type="PANTHER" id="PTHR30329:SF21">
    <property type="entry name" value="LIPOPROTEIN YIAD-RELATED"/>
    <property type="match status" value="1"/>
</dbReference>
<dbReference type="Proteomes" id="UP001139264">
    <property type="component" value="Unassembled WGS sequence"/>
</dbReference>
<feature type="compositionally biased region" description="Low complexity" evidence="8">
    <location>
        <begin position="294"/>
        <end position="312"/>
    </location>
</feature>
<dbReference type="InterPro" id="IPR025713">
    <property type="entry name" value="MotB-like_N_dom"/>
</dbReference>
<keyword evidence="5 9" id="KW-1133">Transmembrane helix</keyword>
<protein>
    <submittedName>
        <fullName evidence="11">Flagellar motor protein MotB</fullName>
    </submittedName>
</protein>
<dbReference type="PROSITE" id="PS51123">
    <property type="entry name" value="OMPA_2"/>
    <property type="match status" value="1"/>
</dbReference>
<evidence type="ECO:0000256" key="2">
    <source>
        <dbReference type="ARBA" id="ARBA00008914"/>
    </source>
</evidence>
<comment type="caution">
    <text evidence="11">The sequence shown here is derived from an EMBL/GenBank/DDBJ whole genome shotgun (WGS) entry which is preliminary data.</text>
</comment>
<gene>
    <name evidence="11" type="ORF">LJ751_16460</name>
</gene>
<keyword evidence="4 9" id="KW-0812">Transmembrane</keyword>
<feature type="transmembrane region" description="Helical" evidence="9">
    <location>
        <begin position="21"/>
        <end position="42"/>
    </location>
</feature>
<dbReference type="Pfam" id="PF00691">
    <property type="entry name" value="OmpA"/>
    <property type="match status" value="1"/>
</dbReference>
<reference evidence="11" key="1">
    <citation type="submission" date="2021-10" db="EMBL/GenBank/DDBJ databases">
        <title>Novel species in genus Arthrobacter.</title>
        <authorList>
            <person name="Liu Y."/>
        </authorList>
    </citation>
    <scope>NUCLEOTIDE SEQUENCE</scope>
    <source>
        <strain evidence="11">Zg-Y809</strain>
    </source>
</reference>
<comment type="subcellular location">
    <subcellularLocation>
        <location evidence="1">Cell membrane</location>
        <topology evidence="1">Single-pass membrane protein</topology>
    </subcellularLocation>
</comment>
<evidence type="ECO:0000259" key="10">
    <source>
        <dbReference type="PROSITE" id="PS51123"/>
    </source>
</evidence>
<evidence type="ECO:0000256" key="6">
    <source>
        <dbReference type="ARBA" id="ARBA00023136"/>
    </source>
</evidence>
<evidence type="ECO:0000256" key="4">
    <source>
        <dbReference type="ARBA" id="ARBA00022692"/>
    </source>
</evidence>
<evidence type="ECO:0000256" key="8">
    <source>
        <dbReference type="SAM" id="MobiDB-lite"/>
    </source>
</evidence>
<dbReference type="Pfam" id="PF13677">
    <property type="entry name" value="MotB_plug"/>
    <property type="match status" value="1"/>
</dbReference>
<dbReference type="Gene3D" id="3.30.1330.60">
    <property type="entry name" value="OmpA-like domain"/>
    <property type="match status" value="1"/>
</dbReference>
<dbReference type="InterPro" id="IPR006665">
    <property type="entry name" value="OmpA-like"/>
</dbReference>
<dbReference type="InterPro" id="IPR036737">
    <property type="entry name" value="OmpA-like_sf"/>
</dbReference>
<keyword evidence="11" id="KW-0966">Cell projection</keyword>
<feature type="region of interest" description="Disordered" evidence="8">
    <location>
        <begin position="280"/>
        <end position="312"/>
    </location>
</feature>
<dbReference type="EMBL" id="JAJFZP010000016">
    <property type="protein sequence ID" value="MCC3270925.1"/>
    <property type="molecule type" value="Genomic_DNA"/>
</dbReference>
<comment type="similarity">
    <text evidence="2">Belongs to the MotB family.</text>
</comment>
<evidence type="ECO:0000256" key="3">
    <source>
        <dbReference type="ARBA" id="ARBA00022475"/>
    </source>
</evidence>
<dbReference type="PANTHER" id="PTHR30329">
    <property type="entry name" value="STATOR ELEMENT OF FLAGELLAR MOTOR COMPLEX"/>
    <property type="match status" value="1"/>
</dbReference>
<keyword evidence="6 7" id="KW-0472">Membrane</keyword>
<dbReference type="GO" id="GO:0005886">
    <property type="term" value="C:plasma membrane"/>
    <property type="evidence" value="ECO:0007669"/>
    <property type="project" value="UniProtKB-SubCell"/>
</dbReference>
<proteinExistence type="inferred from homology"/>
<sequence>MSAPRRRRPKEDEENHPDERWMASYMDMVTVLMCMFIVLFAMSTVDQKKFEQLRESLATGFGAVESNTVDTAVGIIATPEQVDDKEILEPDAGLPGAGASELEIPDATDPAALAAAEVQDLTELQERIRAGLQEKGLADTVRFEIDDRGLTIRLVSSEMFFAPDAADLTDQAVTVLETIGPIIAPTSYHASVEGHTAQVRQITDNALDWELSSSRAVKVLRYLVEESGVDFSRVKAVGFGESRPLTPGTSSAELAQNRRVDIVVLSGQTEAVRQLIPGIVSGEPAAGQPPAPQPSATQPATQPAVQPAGGHH</sequence>
<keyword evidence="11" id="KW-0969">Cilium</keyword>
<name>A0A9X1S6U6_9MICC</name>
<evidence type="ECO:0000256" key="7">
    <source>
        <dbReference type="PROSITE-ProRule" id="PRU00473"/>
    </source>
</evidence>
<evidence type="ECO:0000256" key="1">
    <source>
        <dbReference type="ARBA" id="ARBA00004162"/>
    </source>
</evidence>
<evidence type="ECO:0000313" key="11">
    <source>
        <dbReference type="EMBL" id="MCC3270925.1"/>
    </source>
</evidence>
<keyword evidence="3" id="KW-1003">Cell membrane</keyword>
<keyword evidence="11" id="KW-0282">Flagellum</keyword>
<evidence type="ECO:0000256" key="9">
    <source>
        <dbReference type="SAM" id="Phobius"/>
    </source>
</evidence>
<organism evidence="11 12">
    <name type="scientific">Arthrobacter gengyunqii</name>
    <dbReference type="NCBI Taxonomy" id="2886940"/>
    <lineage>
        <taxon>Bacteria</taxon>
        <taxon>Bacillati</taxon>
        <taxon>Actinomycetota</taxon>
        <taxon>Actinomycetes</taxon>
        <taxon>Micrococcales</taxon>
        <taxon>Micrococcaceae</taxon>
        <taxon>Arthrobacter</taxon>
    </lineage>
</organism>
<evidence type="ECO:0000256" key="5">
    <source>
        <dbReference type="ARBA" id="ARBA00022989"/>
    </source>
</evidence>
<dbReference type="InterPro" id="IPR050330">
    <property type="entry name" value="Bact_OuterMem_StrucFunc"/>
</dbReference>
<evidence type="ECO:0000313" key="12">
    <source>
        <dbReference type="Proteomes" id="UP001139264"/>
    </source>
</evidence>
<feature type="domain" description="OmpA-like" evidence="10">
    <location>
        <begin position="148"/>
        <end position="268"/>
    </location>
</feature>
<dbReference type="RefSeq" id="WP_227909204.1">
    <property type="nucleotide sequence ID" value="NZ_CP095461.1"/>
</dbReference>
<dbReference type="CDD" id="cd07185">
    <property type="entry name" value="OmpA_C-like"/>
    <property type="match status" value="1"/>
</dbReference>
<dbReference type="SUPFAM" id="SSF103088">
    <property type="entry name" value="OmpA-like"/>
    <property type="match status" value="1"/>
</dbReference>
<accession>A0A9X1S6U6</accession>